<reference evidence="1" key="2">
    <citation type="submission" date="2023-06" db="EMBL/GenBank/DDBJ databases">
        <authorList>
            <person name="Swenson N.G."/>
            <person name="Wegrzyn J.L."/>
            <person name="Mcevoy S.L."/>
        </authorList>
    </citation>
    <scope>NUCLEOTIDE SEQUENCE</scope>
    <source>
        <strain evidence="1">NS2018</strain>
        <tissue evidence="1">Leaf</tissue>
    </source>
</reference>
<name>A0AA39RXE0_ACESA</name>
<organism evidence="1 2">
    <name type="scientific">Acer saccharum</name>
    <name type="common">Sugar maple</name>
    <dbReference type="NCBI Taxonomy" id="4024"/>
    <lineage>
        <taxon>Eukaryota</taxon>
        <taxon>Viridiplantae</taxon>
        <taxon>Streptophyta</taxon>
        <taxon>Embryophyta</taxon>
        <taxon>Tracheophyta</taxon>
        <taxon>Spermatophyta</taxon>
        <taxon>Magnoliopsida</taxon>
        <taxon>eudicotyledons</taxon>
        <taxon>Gunneridae</taxon>
        <taxon>Pentapetalae</taxon>
        <taxon>rosids</taxon>
        <taxon>malvids</taxon>
        <taxon>Sapindales</taxon>
        <taxon>Sapindaceae</taxon>
        <taxon>Hippocastanoideae</taxon>
        <taxon>Acereae</taxon>
        <taxon>Acer</taxon>
    </lineage>
</organism>
<reference evidence="1" key="1">
    <citation type="journal article" date="2022" name="Plant J.">
        <title>Strategies of tolerance reflected in two North American maple genomes.</title>
        <authorList>
            <person name="McEvoy S.L."/>
            <person name="Sezen U.U."/>
            <person name="Trouern-Trend A."/>
            <person name="McMahon S.M."/>
            <person name="Schaberg P.G."/>
            <person name="Yang J."/>
            <person name="Wegrzyn J.L."/>
            <person name="Swenson N.G."/>
        </authorList>
    </citation>
    <scope>NUCLEOTIDE SEQUENCE</scope>
    <source>
        <strain evidence="1">NS2018</strain>
    </source>
</reference>
<protein>
    <recommendedName>
        <fullName evidence="3">Protein FAR1-RELATED SEQUENCE</fullName>
    </recommendedName>
</protein>
<gene>
    <name evidence="1" type="ORF">LWI29_022749</name>
</gene>
<comment type="caution">
    <text evidence="1">The sequence shown here is derived from an EMBL/GenBank/DDBJ whole genome shotgun (WGS) entry which is preliminary data.</text>
</comment>
<dbReference type="PANTHER" id="PTHR47718:SF7">
    <property type="entry name" value="PROTEIN FAR1-RELATED SEQUENCE"/>
    <property type="match status" value="1"/>
</dbReference>
<evidence type="ECO:0000313" key="2">
    <source>
        <dbReference type="Proteomes" id="UP001168877"/>
    </source>
</evidence>
<accession>A0AA39RXE0</accession>
<dbReference type="EMBL" id="JAUESC010000384">
    <property type="protein sequence ID" value="KAK0582201.1"/>
    <property type="molecule type" value="Genomic_DNA"/>
</dbReference>
<proteinExistence type="predicted"/>
<sequence>MWHEADATHTNNEEYNPNGTYNNNEWPYHVLFAHDNVSIAPDLSDDNLVQSADDLLHSELISLQVRDIMGKEFISITDAEKFYKKYSYGMGFSMRKDRLKLYEFISHIDRAISLLRNNELKDDFDNINEHPVLVTHLLQLEKYVVEVYTRNTFAWVQDEIKSEAKLSIVNCVDDMESVMYTFKKFAGGDKTWNVRYGALGSKCSKMSYYASMSTEGYKEANVAIDKLKIQMKGLLPSSSTAREENVHRTKTQSSVQVKDPVIAATKGLMRQNKKSSGNVRKCGNYG</sequence>
<dbReference type="PANTHER" id="PTHR47718">
    <property type="entry name" value="OS01G0519700 PROTEIN"/>
    <property type="match status" value="1"/>
</dbReference>
<dbReference type="Proteomes" id="UP001168877">
    <property type="component" value="Unassembled WGS sequence"/>
</dbReference>
<evidence type="ECO:0008006" key="3">
    <source>
        <dbReference type="Google" id="ProtNLM"/>
    </source>
</evidence>
<dbReference type="AlphaFoldDB" id="A0AA39RXE0"/>
<keyword evidence="2" id="KW-1185">Reference proteome</keyword>
<evidence type="ECO:0000313" key="1">
    <source>
        <dbReference type="EMBL" id="KAK0582201.1"/>
    </source>
</evidence>